<dbReference type="InterPro" id="IPR036361">
    <property type="entry name" value="SAP_dom_sf"/>
</dbReference>
<dbReference type="RefSeq" id="XP_022821353.1">
    <property type="nucleotide sequence ID" value="XM_022965585.1"/>
</dbReference>
<sequence length="227" mass="26456">MYSNWRIKELKDELRKRGASLRGKKADLVERLELYDQNFNFDRPDKADNEDPKMQLPLSETYRDINSNTILPPLDKTMIRHYLCYTQKKIDTVVRLYESRHLLMARASVVGDNTFVKGYCRKTMKSLQYEVDIVLNINGNPEASHCECPAGSGTNALCKHVAVLLFGIENMVREKILLLQEVCTQKLQQFHVPKKLYTGTPVKVEKFYRRKSNPIFEPYPLKNIKKI</sequence>
<protein>
    <submittedName>
        <fullName evidence="5">Uncharacterized protein LOC111348185</fullName>
    </submittedName>
    <submittedName>
        <fullName evidence="6">Uncharacterized protein LOC111352896</fullName>
    </submittedName>
</protein>
<dbReference type="Gene3D" id="1.10.720.30">
    <property type="entry name" value="SAP domain"/>
    <property type="match status" value="1"/>
</dbReference>
<dbReference type="SMART" id="SM00513">
    <property type="entry name" value="SAP"/>
    <property type="match status" value="1"/>
</dbReference>
<dbReference type="Proteomes" id="UP000301870">
    <property type="component" value="Chromosome 16"/>
</dbReference>
<evidence type="ECO:0000259" key="2">
    <source>
        <dbReference type="PROSITE" id="PS50800"/>
    </source>
</evidence>
<dbReference type="KEGG" id="sliu:111352896"/>
<dbReference type="KEGG" id="sliu:111348185"/>
<name>A0A9J7INA8_SPOLT</name>
<dbReference type="InterPro" id="IPR007527">
    <property type="entry name" value="Znf_SWIM"/>
</dbReference>
<keyword evidence="1" id="KW-0479">Metal-binding</keyword>
<dbReference type="SUPFAM" id="SSF68906">
    <property type="entry name" value="SAP domain"/>
    <property type="match status" value="1"/>
</dbReference>
<dbReference type="GO" id="GO:0008270">
    <property type="term" value="F:zinc ion binding"/>
    <property type="evidence" value="ECO:0007669"/>
    <property type="project" value="UniProtKB-KW"/>
</dbReference>
<dbReference type="PROSITE" id="PS50800">
    <property type="entry name" value="SAP"/>
    <property type="match status" value="1"/>
</dbReference>
<dbReference type="RefSeq" id="XP_022814465.1">
    <property type="nucleotide sequence ID" value="XM_022958697.1"/>
</dbReference>
<reference evidence="5 6" key="1">
    <citation type="submission" date="2025-04" db="UniProtKB">
        <authorList>
            <consortium name="RefSeq"/>
        </authorList>
    </citation>
    <scope>IDENTIFICATION</scope>
    <source>
        <strain evidence="5 6">Ishihara</strain>
        <tissue evidence="5 6">Whole body</tissue>
    </source>
</reference>
<dbReference type="GeneID" id="111352896"/>
<dbReference type="Pfam" id="PF04434">
    <property type="entry name" value="SWIM"/>
    <property type="match status" value="1"/>
</dbReference>
<dbReference type="Pfam" id="PF02037">
    <property type="entry name" value="SAP"/>
    <property type="match status" value="1"/>
</dbReference>
<accession>A0A9J7INA8</accession>
<dbReference type="Proteomes" id="UP000301870">
    <property type="component" value="Chromosome 7"/>
</dbReference>
<evidence type="ECO:0000259" key="3">
    <source>
        <dbReference type="PROSITE" id="PS50966"/>
    </source>
</evidence>
<proteinExistence type="predicted"/>
<organism evidence="4 6">
    <name type="scientific">Spodoptera litura</name>
    <name type="common">Asian cotton leafworm</name>
    <dbReference type="NCBI Taxonomy" id="69820"/>
    <lineage>
        <taxon>Eukaryota</taxon>
        <taxon>Metazoa</taxon>
        <taxon>Ecdysozoa</taxon>
        <taxon>Arthropoda</taxon>
        <taxon>Hexapoda</taxon>
        <taxon>Insecta</taxon>
        <taxon>Pterygota</taxon>
        <taxon>Neoptera</taxon>
        <taxon>Endopterygota</taxon>
        <taxon>Lepidoptera</taxon>
        <taxon>Glossata</taxon>
        <taxon>Ditrysia</taxon>
        <taxon>Noctuoidea</taxon>
        <taxon>Noctuidae</taxon>
        <taxon>Amphipyrinae</taxon>
        <taxon>Spodoptera</taxon>
    </lineage>
</organism>
<keyword evidence="4" id="KW-1185">Reference proteome</keyword>
<dbReference type="InterPro" id="IPR003034">
    <property type="entry name" value="SAP_dom"/>
</dbReference>
<feature type="domain" description="SWIM-type" evidence="3">
    <location>
        <begin position="131"/>
        <end position="169"/>
    </location>
</feature>
<dbReference type="AlphaFoldDB" id="A0A9J7INA8"/>
<evidence type="ECO:0000313" key="5">
    <source>
        <dbReference type="RefSeq" id="XP_022814465.1"/>
    </source>
</evidence>
<dbReference type="OrthoDB" id="261614at2759"/>
<keyword evidence="1" id="KW-0863">Zinc-finger</keyword>
<evidence type="ECO:0000313" key="4">
    <source>
        <dbReference type="Proteomes" id="UP000301870"/>
    </source>
</evidence>
<dbReference type="PROSITE" id="PS50966">
    <property type="entry name" value="ZF_SWIM"/>
    <property type="match status" value="1"/>
</dbReference>
<feature type="domain" description="SAP" evidence="2">
    <location>
        <begin position="2"/>
        <end position="36"/>
    </location>
</feature>
<keyword evidence="1" id="KW-0862">Zinc</keyword>
<gene>
    <name evidence="6" type="primary">LOC111352896</name>
    <name evidence="5" type="synonym">LOC111348185</name>
</gene>
<evidence type="ECO:0000256" key="1">
    <source>
        <dbReference type="PROSITE-ProRule" id="PRU00325"/>
    </source>
</evidence>
<evidence type="ECO:0000313" key="6">
    <source>
        <dbReference type="RefSeq" id="XP_022821353.1"/>
    </source>
</evidence>